<evidence type="ECO:0000313" key="1">
    <source>
        <dbReference type="EMBL" id="KAK4394061.1"/>
    </source>
</evidence>
<sequence>MIEPLGEVTLPLSLGSYPKRSTKIVKFLVVKAPSAYNIILGRPSLNLFRAIASIFHMKLKFPISDGVGETVGDERMARKCYANTLKRSRERLGGVPYQKGKRKMTDMGLAIKDAPEEPFGKIGVERRVEAVEELKIINLSEDDEKTTKIGTTMRPSTEEHLIQFLKKNKEVFAWTMTDLHGISPDVITHKLNVNLSVKPKKQKKRMFGAERSQAIKEEVDKMLQAGYIRPVQFPEWLANVVLVPKPNGKWLLCIDFTDLNKACPKDPFPLPRIDILVDSTSGCEMLSFLDAYQGHNQIPLAPEDQEKRAL</sequence>
<proteinExistence type="predicted"/>
<accession>A0AAE1WIR7</accession>
<reference evidence="1" key="2">
    <citation type="journal article" date="2024" name="Plant">
        <title>Genomic evolution and insights into agronomic trait innovations of Sesamum species.</title>
        <authorList>
            <person name="Miao H."/>
            <person name="Wang L."/>
            <person name="Qu L."/>
            <person name="Liu H."/>
            <person name="Sun Y."/>
            <person name="Le M."/>
            <person name="Wang Q."/>
            <person name="Wei S."/>
            <person name="Zheng Y."/>
            <person name="Lin W."/>
            <person name="Duan Y."/>
            <person name="Cao H."/>
            <person name="Xiong S."/>
            <person name="Wang X."/>
            <person name="Wei L."/>
            <person name="Li C."/>
            <person name="Ma Q."/>
            <person name="Ju M."/>
            <person name="Zhao R."/>
            <person name="Li G."/>
            <person name="Mu C."/>
            <person name="Tian Q."/>
            <person name="Mei H."/>
            <person name="Zhang T."/>
            <person name="Gao T."/>
            <person name="Zhang H."/>
        </authorList>
    </citation>
    <scope>NUCLEOTIDE SEQUENCE</scope>
    <source>
        <strain evidence="1">K16</strain>
    </source>
</reference>
<keyword evidence="2" id="KW-1185">Reference proteome</keyword>
<evidence type="ECO:0000313" key="2">
    <source>
        <dbReference type="Proteomes" id="UP001289374"/>
    </source>
</evidence>
<dbReference type="Gene3D" id="3.10.10.10">
    <property type="entry name" value="HIV Type 1 Reverse Transcriptase, subunit A, domain 1"/>
    <property type="match status" value="1"/>
</dbReference>
<reference evidence="1" key="1">
    <citation type="submission" date="2020-06" db="EMBL/GenBank/DDBJ databases">
        <authorList>
            <person name="Li T."/>
            <person name="Hu X."/>
            <person name="Zhang T."/>
            <person name="Song X."/>
            <person name="Zhang H."/>
            <person name="Dai N."/>
            <person name="Sheng W."/>
            <person name="Hou X."/>
            <person name="Wei L."/>
        </authorList>
    </citation>
    <scope>NUCLEOTIDE SEQUENCE</scope>
    <source>
        <strain evidence="1">K16</strain>
        <tissue evidence="1">Leaf</tissue>
    </source>
</reference>
<dbReference type="InterPro" id="IPR043128">
    <property type="entry name" value="Rev_trsase/Diguanyl_cyclase"/>
</dbReference>
<dbReference type="InterPro" id="IPR053134">
    <property type="entry name" value="RNA-dir_DNA_polymerase"/>
</dbReference>
<organism evidence="1 2">
    <name type="scientific">Sesamum angolense</name>
    <dbReference type="NCBI Taxonomy" id="2727404"/>
    <lineage>
        <taxon>Eukaryota</taxon>
        <taxon>Viridiplantae</taxon>
        <taxon>Streptophyta</taxon>
        <taxon>Embryophyta</taxon>
        <taxon>Tracheophyta</taxon>
        <taxon>Spermatophyta</taxon>
        <taxon>Magnoliopsida</taxon>
        <taxon>eudicotyledons</taxon>
        <taxon>Gunneridae</taxon>
        <taxon>Pentapetalae</taxon>
        <taxon>asterids</taxon>
        <taxon>lamiids</taxon>
        <taxon>Lamiales</taxon>
        <taxon>Pedaliaceae</taxon>
        <taxon>Sesamum</taxon>
    </lineage>
</organism>
<name>A0AAE1WIR7_9LAMI</name>
<comment type="caution">
    <text evidence="1">The sequence shown here is derived from an EMBL/GenBank/DDBJ whole genome shotgun (WGS) entry which is preliminary data.</text>
</comment>
<dbReference type="AlphaFoldDB" id="A0AAE1WIR7"/>
<dbReference type="Gene3D" id="3.30.70.270">
    <property type="match status" value="1"/>
</dbReference>
<dbReference type="CDD" id="cd01647">
    <property type="entry name" value="RT_LTR"/>
    <property type="match status" value="1"/>
</dbReference>
<gene>
    <name evidence="1" type="ORF">Sango_1876900</name>
</gene>
<dbReference type="PANTHER" id="PTHR24559">
    <property type="entry name" value="TRANSPOSON TY3-I GAG-POL POLYPROTEIN"/>
    <property type="match status" value="1"/>
</dbReference>
<dbReference type="SUPFAM" id="SSF56672">
    <property type="entry name" value="DNA/RNA polymerases"/>
    <property type="match status" value="1"/>
</dbReference>
<dbReference type="InterPro" id="IPR043502">
    <property type="entry name" value="DNA/RNA_pol_sf"/>
</dbReference>
<dbReference type="EMBL" id="JACGWL010000010">
    <property type="protein sequence ID" value="KAK4394061.1"/>
    <property type="molecule type" value="Genomic_DNA"/>
</dbReference>
<dbReference type="Proteomes" id="UP001289374">
    <property type="component" value="Unassembled WGS sequence"/>
</dbReference>
<protein>
    <submittedName>
        <fullName evidence="1">Transposon Ty3-G Gag-Pol polyprotein</fullName>
    </submittedName>
</protein>
<dbReference type="PANTHER" id="PTHR24559:SF430">
    <property type="entry name" value="RNA-DIRECTED DNA POLYMERASE"/>
    <property type="match status" value="1"/>
</dbReference>